<accession>A0AAW3W6H9</accession>
<feature type="domain" description="Piwi" evidence="3">
    <location>
        <begin position="452"/>
        <end position="735"/>
    </location>
</feature>
<evidence type="ECO:0000313" key="5">
    <source>
        <dbReference type="Proteomes" id="UP001194098"/>
    </source>
</evidence>
<dbReference type="Gene3D" id="3.40.50.2300">
    <property type="match status" value="1"/>
</dbReference>
<name>A0AAW3W6H9_CLOBE</name>
<dbReference type="AlphaFoldDB" id="A0AAW3W6H9"/>
<evidence type="ECO:0000256" key="2">
    <source>
        <dbReference type="ARBA" id="ARBA00035032"/>
    </source>
</evidence>
<dbReference type="SMR" id="A0AAW3W6H9"/>
<evidence type="ECO:0000259" key="3">
    <source>
        <dbReference type="PROSITE" id="PS50822"/>
    </source>
</evidence>
<dbReference type="GO" id="GO:0003676">
    <property type="term" value="F:nucleic acid binding"/>
    <property type="evidence" value="ECO:0007669"/>
    <property type="project" value="InterPro"/>
</dbReference>
<evidence type="ECO:0000313" key="4">
    <source>
        <dbReference type="EMBL" id="MBC2474367.1"/>
    </source>
</evidence>
<dbReference type="Proteomes" id="UP001194098">
    <property type="component" value="Unassembled WGS sequence"/>
</dbReference>
<comment type="caution">
    <text evidence="4">The sequence shown here is derived from an EMBL/GenBank/DDBJ whole genome shotgun (WGS) entry which is preliminary data.</text>
</comment>
<dbReference type="InterPro" id="IPR036397">
    <property type="entry name" value="RNaseH_sf"/>
</dbReference>
<dbReference type="PROSITE" id="PS50822">
    <property type="entry name" value="PIWI"/>
    <property type="match status" value="1"/>
</dbReference>
<sequence>MGKLTVEAFEGIGELTPMTFNQYRLIGKGKIDNVYQVINKAKYAMHSSNYFKPVFIKDDMLYTLEEFKTIPNLDEVDIKLNKSEVLNIEDNTDIYSKVVEYYINFMLGKVKVLEKYKKYKTQNTDEIISNTILTRNLRDEFKKSEKGFMLKRKFKIKPVVNKEGNVILYLSCSSDFSTNKNIYQMINEGLDVIGLPVKNIWNNIRGNAVIQEISDKKIHEPTTFGQSLIDYYVTRNQGKRVEGFTEEDKNANVIKVKTNKIVLDCIPHALAPIITREYLCQNDPKFSNDIEKLIKMDMNYRYNTLKAFIDDIGIIKELNNLSFKKEYYDDIKLLGYSSGTLNEPQLIGAKGVIKNKINIFTNGFYKMPKEQVKFGVIFPEGYEEASKKTMRAIYDFVNDGKYHQEKNRYIADHLMNMCFKTDECIFESYKLGDITEYKKTALKLKNYHNIKFVIAIIPNACEDDIENPYNPFKKIWAELNLPSQMISLKTAEMFKVSKDQTALYYLHNISLGILGKIGGIPWVVKDMQGDVDCFIGLDVGTREKGIHYPACSVVFDKFGKLINYYKPNVPQSGEIIQTNILQEIFDNILISYEEENGTYPKNIIIHRDGFSREDLSWYENYFNNKGIKFNIIEVRKNTPLKIAEIDNKKVSNPPIGSYIMKGNKSFIVTTDIKENLGSPKPLKIEKTYGDIDMLTVLNQIYALTQIHVGSPKSLRLPITTGYADKICKAIEFIPQGVLDNRLFFL</sequence>
<comment type="similarity">
    <text evidence="1">Belongs to the argonaute family. Long pAgo subfamily.</text>
</comment>
<dbReference type="SMART" id="SM00950">
    <property type="entry name" value="Piwi"/>
    <property type="match status" value="1"/>
</dbReference>
<evidence type="ECO:0000256" key="1">
    <source>
        <dbReference type="ARBA" id="ARBA00035012"/>
    </source>
</evidence>
<protein>
    <recommendedName>
        <fullName evidence="2">Protein argonaute</fullName>
    </recommendedName>
</protein>
<dbReference type="InterPro" id="IPR012337">
    <property type="entry name" value="RNaseH-like_sf"/>
</dbReference>
<proteinExistence type="inferred from homology"/>
<reference evidence="4" key="1">
    <citation type="submission" date="2020-04" db="EMBL/GenBank/DDBJ databases">
        <authorList>
            <person name="Brown S."/>
        </authorList>
    </citation>
    <scope>NUCLEOTIDE SEQUENCE</scope>
    <source>
        <strain evidence="4">DJ015</strain>
    </source>
</reference>
<dbReference type="SUPFAM" id="SSF53098">
    <property type="entry name" value="Ribonuclease H-like"/>
    <property type="match status" value="1"/>
</dbReference>
<dbReference type="RefSeq" id="WP_171780278.1">
    <property type="nucleotide sequence ID" value="NZ_JABAGV010000012.1"/>
</dbReference>
<dbReference type="Pfam" id="PF02171">
    <property type="entry name" value="Piwi"/>
    <property type="match status" value="1"/>
</dbReference>
<organism evidence="4 5">
    <name type="scientific">Clostridium beijerinckii</name>
    <name type="common">Clostridium MP</name>
    <dbReference type="NCBI Taxonomy" id="1520"/>
    <lineage>
        <taxon>Bacteria</taxon>
        <taxon>Bacillati</taxon>
        <taxon>Bacillota</taxon>
        <taxon>Clostridia</taxon>
        <taxon>Eubacteriales</taxon>
        <taxon>Clostridiaceae</taxon>
        <taxon>Clostridium</taxon>
    </lineage>
</organism>
<dbReference type="InterPro" id="IPR003165">
    <property type="entry name" value="Piwi"/>
</dbReference>
<dbReference type="Gene3D" id="3.30.420.10">
    <property type="entry name" value="Ribonuclease H-like superfamily/Ribonuclease H"/>
    <property type="match status" value="1"/>
</dbReference>
<dbReference type="EMBL" id="JABAGV010000012">
    <property type="protein sequence ID" value="MBC2474367.1"/>
    <property type="molecule type" value="Genomic_DNA"/>
</dbReference>
<reference evidence="4" key="2">
    <citation type="journal article" date="2022" name="Nat. Biotechnol.">
        <title>Carbon-negative production of acetone and isopropanol by gas fermentation at industrial pilot scale.</title>
        <authorList>
            <person name="Liew F.E."/>
            <person name="Nogle R."/>
            <person name="Abdalla T."/>
            <person name="Rasor B.J."/>
            <person name="Canter C."/>
            <person name="Jensen R.O."/>
            <person name="Wang L."/>
            <person name="Strutz J."/>
            <person name="Chirania P."/>
            <person name="De Tissera S."/>
            <person name="Mueller A.P."/>
            <person name="Ruan Z."/>
            <person name="Gao A."/>
            <person name="Tran L."/>
            <person name="Engle N.L."/>
            <person name="Bromley J.C."/>
            <person name="Daniell J."/>
            <person name="Conrado R."/>
            <person name="Tschaplinski T.J."/>
            <person name="Giannone R.J."/>
            <person name="Hettich R.L."/>
            <person name="Karim A.S."/>
            <person name="Simpson S.D."/>
            <person name="Brown S.D."/>
            <person name="Leang C."/>
            <person name="Jewett M.C."/>
            <person name="Kopke M."/>
        </authorList>
    </citation>
    <scope>NUCLEOTIDE SEQUENCE</scope>
    <source>
        <strain evidence="4">DJ015</strain>
    </source>
</reference>
<gene>
    <name evidence="4" type="ORF">HGI39_06505</name>
</gene>